<dbReference type="PROSITE" id="PS50011">
    <property type="entry name" value="PROTEIN_KINASE_DOM"/>
    <property type="match status" value="1"/>
</dbReference>
<reference evidence="2" key="1">
    <citation type="journal article" date="2018" name="DNA Res.">
        <title>Multiple hybrid de novo genome assembly of finger millet, an orphan allotetraploid crop.</title>
        <authorList>
            <person name="Hatakeyama M."/>
            <person name="Aluri S."/>
            <person name="Balachadran M.T."/>
            <person name="Sivarajan S.R."/>
            <person name="Patrignani A."/>
            <person name="Gruter S."/>
            <person name="Poveda L."/>
            <person name="Shimizu-Inatsugi R."/>
            <person name="Baeten J."/>
            <person name="Francoijs K.J."/>
            <person name="Nataraja K.N."/>
            <person name="Reddy Y.A.N."/>
            <person name="Phadnis S."/>
            <person name="Ravikumar R.L."/>
            <person name="Schlapbach R."/>
            <person name="Sreeman S.M."/>
            <person name="Shimizu K.K."/>
        </authorList>
    </citation>
    <scope>NUCLEOTIDE SEQUENCE</scope>
</reference>
<evidence type="ECO:0000259" key="1">
    <source>
        <dbReference type="PROSITE" id="PS50011"/>
    </source>
</evidence>
<dbReference type="Pfam" id="PF00069">
    <property type="entry name" value="Pkinase"/>
    <property type="match status" value="1"/>
</dbReference>
<accession>A0AAV5EZP7</accession>
<comment type="caution">
    <text evidence="2">The sequence shown here is derived from an EMBL/GenBank/DDBJ whole genome shotgun (WGS) entry which is preliminary data.</text>
</comment>
<dbReference type="SUPFAM" id="SSF56112">
    <property type="entry name" value="Protein kinase-like (PK-like)"/>
    <property type="match status" value="1"/>
</dbReference>
<dbReference type="InterPro" id="IPR000719">
    <property type="entry name" value="Prot_kinase_dom"/>
</dbReference>
<evidence type="ECO:0000313" key="2">
    <source>
        <dbReference type="EMBL" id="GJN27877.1"/>
    </source>
</evidence>
<proteinExistence type="predicted"/>
<dbReference type="GO" id="GO:0004672">
    <property type="term" value="F:protein kinase activity"/>
    <property type="evidence" value="ECO:0007669"/>
    <property type="project" value="InterPro"/>
</dbReference>
<dbReference type="Proteomes" id="UP001054889">
    <property type="component" value="Unassembled WGS sequence"/>
</dbReference>
<organism evidence="2 3">
    <name type="scientific">Eleusine coracana subsp. coracana</name>
    <dbReference type="NCBI Taxonomy" id="191504"/>
    <lineage>
        <taxon>Eukaryota</taxon>
        <taxon>Viridiplantae</taxon>
        <taxon>Streptophyta</taxon>
        <taxon>Embryophyta</taxon>
        <taxon>Tracheophyta</taxon>
        <taxon>Spermatophyta</taxon>
        <taxon>Magnoliopsida</taxon>
        <taxon>Liliopsida</taxon>
        <taxon>Poales</taxon>
        <taxon>Poaceae</taxon>
        <taxon>PACMAD clade</taxon>
        <taxon>Chloridoideae</taxon>
        <taxon>Cynodonteae</taxon>
        <taxon>Eleusininae</taxon>
        <taxon>Eleusine</taxon>
    </lineage>
</organism>
<dbReference type="AlphaFoldDB" id="A0AAV5EZP7"/>
<feature type="domain" description="Protein kinase" evidence="1">
    <location>
        <begin position="1"/>
        <end position="115"/>
    </location>
</feature>
<dbReference type="InterPro" id="IPR011009">
    <property type="entry name" value="Kinase-like_dom_sf"/>
</dbReference>
<dbReference type="PANTHER" id="PTHR45707">
    <property type="entry name" value="C2 CALCIUM/LIPID-BINDING PLANT PHOSPHORIBOSYLTRANSFERASE FAMILY PROTEIN"/>
    <property type="match status" value="1"/>
</dbReference>
<evidence type="ECO:0000313" key="3">
    <source>
        <dbReference type="Proteomes" id="UP001054889"/>
    </source>
</evidence>
<dbReference type="Gene3D" id="1.10.510.10">
    <property type="entry name" value="Transferase(Phosphotransferase) domain 1"/>
    <property type="match status" value="1"/>
</dbReference>
<name>A0AAV5EZP7_ELECO</name>
<keyword evidence="3" id="KW-1185">Reference proteome</keyword>
<gene>
    <name evidence="2" type="primary">gb15933</name>
    <name evidence="2" type="ORF">PR202_gb15933</name>
</gene>
<protein>
    <recommendedName>
        <fullName evidence="1">Protein kinase domain-containing protein</fullName>
    </recommendedName>
</protein>
<sequence length="115" mass="13193">MLNRENFRLVAVKKLLKQIDLSDKEFLDEVACLNTLNHKNIVRFLGYCADSNGVVMEIAPNKYGIAYVEQRLLCFEFAPNGNLHHYLRGTISAILLSPSMLVEYVLSHYISRLFT</sequence>
<dbReference type="EMBL" id="BQKI01000079">
    <property type="protein sequence ID" value="GJN27877.1"/>
    <property type="molecule type" value="Genomic_DNA"/>
</dbReference>
<dbReference type="GO" id="GO:0005524">
    <property type="term" value="F:ATP binding"/>
    <property type="evidence" value="ECO:0007669"/>
    <property type="project" value="InterPro"/>
</dbReference>
<reference evidence="2" key="2">
    <citation type="submission" date="2021-12" db="EMBL/GenBank/DDBJ databases">
        <title>Resequencing data analysis of finger millet.</title>
        <authorList>
            <person name="Hatakeyama M."/>
            <person name="Aluri S."/>
            <person name="Balachadran M.T."/>
            <person name="Sivarajan S.R."/>
            <person name="Poveda L."/>
            <person name="Shimizu-Inatsugi R."/>
            <person name="Schlapbach R."/>
            <person name="Sreeman S.M."/>
            <person name="Shimizu K.K."/>
        </authorList>
    </citation>
    <scope>NUCLEOTIDE SEQUENCE</scope>
</reference>